<proteinExistence type="inferred from homology"/>
<dbReference type="EMBL" id="FPBD01000007">
    <property type="protein sequence ID" value="SFU06563.1"/>
    <property type="molecule type" value="Genomic_DNA"/>
</dbReference>
<feature type="transmembrane region" description="Helical" evidence="7">
    <location>
        <begin position="276"/>
        <end position="295"/>
    </location>
</feature>
<evidence type="ECO:0000256" key="4">
    <source>
        <dbReference type="ARBA" id="ARBA00022692"/>
    </source>
</evidence>
<name>A0A1I7D4F2_9HYPH</name>
<evidence type="ECO:0000256" key="6">
    <source>
        <dbReference type="ARBA" id="ARBA00023136"/>
    </source>
</evidence>
<feature type="transmembrane region" description="Helical" evidence="7">
    <location>
        <begin position="57"/>
        <end position="77"/>
    </location>
</feature>
<comment type="subcellular location">
    <subcellularLocation>
        <location evidence="1 7">Cell inner membrane</location>
        <topology evidence="1 7">Multi-pass membrane protein</topology>
    </subcellularLocation>
</comment>
<sequence length="438" mass="46222">MFESLLGFAALLVLIFLRVPIAFAMIFVGAIGFAWMRGWSATWSVVSTVGFETSLSYSLSVVPLFILMGNLLTISGVSHGLYAAANRLLGGARGGLAMASVVACGGFSAVCGSSLATAATMSKVAMPSMRKYGYADSLASGSIAAGGTLGILIPPSVVMIIYGLLTESDIGKLFIAGVIPGILGLLLYIGAIYVATLLNPSLAPKAEGVEPFSKKEQLGVFAVLGLFAVIMVGIYGGFFTPTEAAGIGAGTSFLIALLMGGMTIKNLYHAMLESARTTAMIFMIIIGAEVFSNFVNFAGLPDTLAEWVLDLELNAYMVILGIVLIYIVLGCVLESLSMILLTVPVFYPLILELDFGHEMLADPEAVLIWFAVIVVVVTEISLISPPVGLNVFVLRNVLQDVKLSTIFKGVFPFWVSDLVRLALLIAVPGFSLWLVGAM</sequence>
<dbReference type="Proteomes" id="UP000183371">
    <property type="component" value="Unassembled WGS sequence"/>
</dbReference>
<dbReference type="GO" id="GO:0005886">
    <property type="term" value="C:plasma membrane"/>
    <property type="evidence" value="ECO:0007669"/>
    <property type="project" value="UniProtKB-SubCell"/>
</dbReference>
<dbReference type="PIRSF" id="PIRSF006066">
    <property type="entry name" value="HI0050"/>
    <property type="match status" value="1"/>
</dbReference>
<dbReference type="InterPro" id="IPR004681">
    <property type="entry name" value="TRAP_DctM"/>
</dbReference>
<keyword evidence="5 7" id="KW-1133">Transmembrane helix</keyword>
<feature type="transmembrane region" description="Helical" evidence="7">
    <location>
        <begin position="97"/>
        <end position="118"/>
    </location>
</feature>
<feature type="transmembrane region" description="Helical" evidence="7">
    <location>
        <begin position="367"/>
        <end position="393"/>
    </location>
</feature>
<keyword evidence="2" id="KW-1003">Cell membrane</keyword>
<dbReference type="PANTHER" id="PTHR33362:SF5">
    <property type="entry name" value="C4-DICARBOXYLATE TRAP TRANSPORTER LARGE PERMEASE PROTEIN DCTM"/>
    <property type="match status" value="1"/>
</dbReference>
<evidence type="ECO:0000259" key="8">
    <source>
        <dbReference type="Pfam" id="PF06808"/>
    </source>
</evidence>
<keyword evidence="6 7" id="KW-0472">Membrane</keyword>
<gene>
    <name evidence="9" type="ORF">SAMN05444141_107284</name>
</gene>
<comment type="similarity">
    <text evidence="7">Belongs to the TRAP transporter large permease family.</text>
</comment>
<dbReference type="InterPro" id="IPR010656">
    <property type="entry name" value="DctM"/>
</dbReference>
<feature type="transmembrane region" description="Helical" evidence="7">
    <location>
        <begin position="315"/>
        <end position="347"/>
    </location>
</feature>
<organism evidence="9 10">
    <name type="scientific">Pseudovibrio denitrificans</name>
    <dbReference type="NCBI Taxonomy" id="258256"/>
    <lineage>
        <taxon>Bacteria</taxon>
        <taxon>Pseudomonadati</taxon>
        <taxon>Pseudomonadota</taxon>
        <taxon>Alphaproteobacteria</taxon>
        <taxon>Hyphomicrobiales</taxon>
        <taxon>Stappiaceae</taxon>
        <taxon>Pseudovibrio</taxon>
    </lineage>
</organism>
<keyword evidence="10" id="KW-1185">Reference proteome</keyword>
<evidence type="ECO:0000313" key="10">
    <source>
        <dbReference type="Proteomes" id="UP000183371"/>
    </source>
</evidence>
<evidence type="ECO:0000313" key="9">
    <source>
        <dbReference type="EMBL" id="SFU06563.1"/>
    </source>
</evidence>
<keyword evidence="4 7" id="KW-0812">Transmembrane</keyword>
<comment type="function">
    <text evidence="7">Part of the tripartite ATP-independent periplasmic (TRAP) transport system.</text>
</comment>
<dbReference type="NCBIfam" id="TIGR00786">
    <property type="entry name" value="dctM"/>
    <property type="match status" value="1"/>
</dbReference>
<feature type="transmembrane region" description="Helical" evidence="7">
    <location>
        <begin position="413"/>
        <end position="435"/>
    </location>
</feature>
<dbReference type="AlphaFoldDB" id="A0A1I7D4F2"/>
<protein>
    <recommendedName>
        <fullName evidence="7">TRAP transporter large permease protein</fullName>
    </recommendedName>
</protein>
<dbReference type="PANTHER" id="PTHR33362">
    <property type="entry name" value="SIALIC ACID TRAP TRANSPORTER PERMEASE PROTEIN SIAT-RELATED"/>
    <property type="match status" value="1"/>
</dbReference>
<evidence type="ECO:0000256" key="7">
    <source>
        <dbReference type="RuleBase" id="RU369079"/>
    </source>
</evidence>
<dbReference type="RefSeq" id="WP_083417274.1">
    <property type="nucleotide sequence ID" value="NZ_FPBD01000007.1"/>
</dbReference>
<feature type="transmembrane region" description="Helical" evidence="7">
    <location>
        <begin position="138"/>
        <end position="162"/>
    </location>
</feature>
<evidence type="ECO:0000256" key="5">
    <source>
        <dbReference type="ARBA" id="ARBA00022989"/>
    </source>
</evidence>
<evidence type="ECO:0000256" key="3">
    <source>
        <dbReference type="ARBA" id="ARBA00022519"/>
    </source>
</evidence>
<dbReference type="GO" id="GO:0022857">
    <property type="term" value="F:transmembrane transporter activity"/>
    <property type="evidence" value="ECO:0007669"/>
    <property type="project" value="UniProtKB-UniRule"/>
</dbReference>
<evidence type="ECO:0000256" key="2">
    <source>
        <dbReference type="ARBA" id="ARBA00022475"/>
    </source>
</evidence>
<feature type="domain" description="TRAP C4-dicarboxylate transport system permease DctM subunit" evidence="8">
    <location>
        <begin position="8"/>
        <end position="429"/>
    </location>
</feature>
<dbReference type="Pfam" id="PF06808">
    <property type="entry name" value="DctM"/>
    <property type="match status" value="1"/>
</dbReference>
<feature type="transmembrane region" description="Helical" evidence="7">
    <location>
        <begin position="6"/>
        <end position="36"/>
    </location>
</feature>
<keyword evidence="3 7" id="KW-0997">Cell inner membrane</keyword>
<feature type="transmembrane region" description="Helical" evidence="7">
    <location>
        <begin position="218"/>
        <end position="238"/>
    </location>
</feature>
<accession>A0A1I7D4F2</accession>
<feature type="transmembrane region" description="Helical" evidence="7">
    <location>
        <begin position="174"/>
        <end position="198"/>
    </location>
</feature>
<evidence type="ECO:0000256" key="1">
    <source>
        <dbReference type="ARBA" id="ARBA00004429"/>
    </source>
</evidence>
<keyword evidence="7" id="KW-0813">Transport</keyword>
<comment type="subunit">
    <text evidence="7">The complex comprises the extracytoplasmic solute receptor protein and the two transmembrane proteins.</text>
</comment>
<feature type="transmembrane region" description="Helical" evidence="7">
    <location>
        <begin position="244"/>
        <end position="264"/>
    </location>
</feature>
<reference evidence="10" key="1">
    <citation type="submission" date="2016-10" db="EMBL/GenBank/DDBJ databases">
        <authorList>
            <person name="Varghese N."/>
            <person name="Submissions S."/>
        </authorList>
    </citation>
    <scope>NUCLEOTIDE SEQUENCE [LARGE SCALE GENOMIC DNA]</scope>
    <source>
        <strain evidence="10">DSM 17465</strain>
    </source>
</reference>